<comment type="caution">
    <text evidence="3">The sequence shown here is derived from an EMBL/GenBank/DDBJ whole genome shotgun (WGS) entry which is preliminary data.</text>
</comment>
<protein>
    <recommendedName>
        <fullName evidence="5">Meiosis-specific coiled-coil domain-containing protein MEIOC</fullName>
    </recommendedName>
</protein>
<dbReference type="AlphaFoldDB" id="A0AAV7B0S9"/>
<proteinExistence type="predicted"/>
<evidence type="ECO:0000313" key="4">
    <source>
        <dbReference type="Proteomes" id="UP000824782"/>
    </source>
</evidence>
<name>A0AAV7B0S9_ENGPU</name>
<dbReference type="GO" id="GO:0005737">
    <property type="term" value="C:cytoplasm"/>
    <property type="evidence" value="ECO:0007669"/>
    <property type="project" value="TreeGrafter"/>
</dbReference>
<feature type="coiled-coil region" evidence="1">
    <location>
        <begin position="655"/>
        <end position="682"/>
    </location>
</feature>
<dbReference type="PANTHER" id="PTHR33861:SF3">
    <property type="entry name" value="MEIOSIS-SPECIFIC COILED-COIL DOMAIN-CONTAINING PROTEIN MEIOC"/>
    <property type="match status" value="1"/>
</dbReference>
<dbReference type="GO" id="GO:0007144">
    <property type="term" value="P:female meiosis I"/>
    <property type="evidence" value="ECO:0007669"/>
    <property type="project" value="TreeGrafter"/>
</dbReference>
<evidence type="ECO:0000256" key="2">
    <source>
        <dbReference type="SAM" id="Phobius"/>
    </source>
</evidence>
<keyword evidence="1" id="KW-0175">Coiled coil</keyword>
<dbReference type="InterPro" id="IPR027963">
    <property type="entry name" value="MEIOC"/>
</dbReference>
<dbReference type="GO" id="GO:0005634">
    <property type="term" value="C:nucleus"/>
    <property type="evidence" value="ECO:0007669"/>
    <property type="project" value="TreeGrafter"/>
</dbReference>
<gene>
    <name evidence="3" type="ORF">GDO81_013314</name>
</gene>
<dbReference type="GO" id="GO:0007141">
    <property type="term" value="P:male meiosis I"/>
    <property type="evidence" value="ECO:0007669"/>
    <property type="project" value="TreeGrafter"/>
</dbReference>
<keyword evidence="2" id="KW-0812">Transmembrane</keyword>
<keyword evidence="4" id="KW-1185">Reference proteome</keyword>
<sequence length="879" mass="99866">MEPPHSYRSGNRCRSNMDVGCKLMDDFASSTLSKTCSTYNYKIQHEEPFSLHHNYVPSLPNHSTNCDDSSIFYTPWSSNTDEIKTTASTQVKSKVQTERNKYGSEADLYGIVSNILDEPDKAQPFLDGGFCSSILKPPWPYNINGLSDHQGLFPFEDLNALQQSLYGTESVLGTEEENVEDLYKLNDLGLDEHWLSQCQTNIPCSYNVNAKINPPGYSHPNTLSEKPKNAFQKRDALVSQLNQYNFVEDVGRYDMSNQSKNMHNKRIMTGLQDVKSCLNLSSVLPALAADTYSNIFPGKQNCQTFDDFIPDQTFTIPKTPYLAIDRPFVKDSTYVPDYDHKPDFGMKTLCSNSTAFTDFLNITPTQEQQNSDFIKSSGFKSAMSSNSAEKLLWTNGQLEGNSQSKYNNQVRSDINVLTSQKNPSVRSKYSHPCFPILPGGSAQKLKGENRTFSSLDNGYNGADKTLEGFCKSTEQHKFESLAEKRLKTLNGLYENVSNLYSSLDRNLKNTIPEKKQNMPLNVQDKNYESMVQTYKELFSNAIGYSNLRNVSRENKCLNGRQLTHPQNMYSSNGPMMGDLGSNFNVFSSSNYRSPVSTNLGYSPHPILDSNDLYSYENQSHVWPQISDLSHGDTSLQGLAAMFDTQRSAKPRNIPANELHLRLDECYDQCRALEKERKKTESVLMKHYPGKKVSSTNSSSIPRLTGNPSRVDRLVVDELREQARVVTLLGKMERFRSSPLHANISTALDRCLEAIHIVQAQRKIEIINTSNHQQKHGRLRHIDERDVVILASSIREMAVATRFFHLRFRQASLADVCCIQIVKIHYLFHLLQTISSKIIYFPSVRLKAEMWFVPLFFFFFFCSLHFVKNDNFVFVICSLD</sequence>
<evidence type="ECO:0000256" key="1">
    <source>
        <dbReference type="SAM" id="Coils"/>
    </source>
</evidence>
<reference evidence="3" key="1">
    <citation type="thesis" date="2020" institute="ProQuest LLC" country="789 East Eisenhower Parkway, Ann Arbor, MI, USA">
        <title>Comparative Genomics and Chromosome Evolution.</title>
        <authorList>
            <person name="Mudd A.B."/>
        </authorList>
    </citation>
    <scope>NUCLEOTIDE SEQUENCE</scope>
    <source>
        <strain evidence="3">237g6f4</strain>
        <tissue evidence="3">Blood</tissue>
    </source>
</reference>
<feature type="transmembrane region" description="Helical" evidence="2">
    <location>
        <begin position="849"/>
        <end position="866"/>
    </location>
</feature>
<keyword evidence="2" id="KW-0472">Membrane</keyword>
<accession>A0AAV7B0S9</accession>
<dbReference type="EMBL" id="WNYA01000006">
    <property type="protein sequence ID" value="KAG8566605.1"/>
    <property type="molecule type" value="Genomic_DNA"/>
</dbReference>
<dbReference type="PANTHER" id="PTHR33861">
    <property type="entry name" value="PROTEIN CBG18333"/>
    <property type="match status" value="1"/>
</dbReference>
<keyword evidence="2" id="KW-1133">Transmembrane helix</keyword>
<dbReference type="Pfam" id="PF15189">
    <property type="entry name" value="MEIOC"/>
    <property type="match status" value="1"/>
</dbReference>
<evidence type="ECO:0000313" key="3">
    <source>
        <dbReference type="EMBL" id="KAG8566605.1"/>
    </source>
</evidence>
<organism evidence="3 4">
    <name type="scientific">Engystomops pustulosus</name>
    <name type="common">Tungara frog</name>
    <name type="synonym">Physalaemus pustulosus</name>
    <dbReference type="NCBI Taxonomy" id="76066"/>
    <lineage>
        <taxon>Eukaryota</taxon>
        <taxon>Metazoa</taxon>
        <taxon>Chordata</taxon>
        <taxon>Craniata</taxon>
        <taxon>Vertebrata</taxon>
        <taxon>Euteleostomi</taxon>
        <taxon>Amphibia</taxon>
        <taxon>Batrachia</taxon>
        <taxon>Anura</taxon>
        <taxon>Neobatrachia</taxon>
        <taxon>Hyloidea</taxon>
        <taxon>Leptodactylidae</taxon>
        <taxon>Leiuperinae</taxon>
        <taxon>Engystomops</taxon>
    </lineage>
</organism>
<dbReference type="Proteomes" id="UP000824782">
    <property type="component" value="Unassembled WGS sequence"/>
</dbReference>
<evidence type="ECO:0008006" key="5">
    <source>
        <dbReference type="Google" id="ProtNLM"/>
    </source>
</evidence>
<dbReference type="GO" id="GO:0048255">
    <property type="term" value="P:mRNA stabilization"/>
    <property type="evidence" value="ECO:0007669"/>
    <property type="project" value="TreeGrafter"/>
</dbReference>